<evidence type="ECO:0000256" key="2">
    <source>
        <dbReference type="ARBA" id="ARBA00022801"/>
    </source>
</evidence>
<keyword evidence="1" id="KW-0227">DNA damage</keyword>
<reference evidence="5 6" key="1">
    <citation type="journal article" date="2012" name="J. Bacteriol.">
        <title>Draft Genome Sequence of the Purple Photosynthetic Bacterium Phaeospirillum molischianum DSM120, a Particularly Versatile Bacterium.</title>
        <authorList>
            <person name="Duquesne K."/>
            <person name="Prima V."/>
            <person name="Ji B."/>
            <person name="Rouy Z."/>
            <person name="Medigue C."/>
            <person name="Talla E."/>
            <person name="Sturgis J.N."/>
        </authorList>
    </citation>
    <scope>NUCLEOTIDE SEQUENCE [LARGE SCALE GENOMIC DNA]</scope>
    <source>
        <strain evidence="6">DSM120</strain>
    </source>
</reference>
<dbReference type="Pfam" id="PF03167">
    <property type="entry name" value="UDG"/>
    <property type="match status" value="1"/>
</dbReference>
<dbReference type="RefSeq" id="WP_002728953.1">
    <property type="nucleotide sequence ID" value="NZ_CAHP01000021.1"/>
</dbReference>
<dbReference type="InterPro" id="IPR036895">
    <property type="entry name" value="Uracil-DNA_glycosylase-like_sf"/>
</dbReference>
<dbReference type="InterPro" id="IPR015637">
    <property type="entry name" value="MUG/TDG"/>
</dbReference>
<evidence type="ECO:0000313" key="5">
    <source>
        <dbReference type="EMBL" id="CCG41666.1"/>
    </source>
</evidence>
<dbReference type="eggNOG" id="COG3663">
    <property type="taxonomic scope" value="Bacteria"/>
</dbReference>
<dbReference type="GO" id="GO:0006285">
    <property type="term" value="P:base-excision repair, AP site formation"/>
    <property type="evidence" value="ECO:0007669"/>
    <property type="project" value="InterPro"/>
</dbReference>
<dbReference type="SUPFAM" id="SSF52141">
    <property type="entry name" value="Uracil-DNA glycosylase-like"/>
    <property type="match status" value="1"/>
</dbReference>
<dbReference type="PANTHER" id="PTHR12159">
    <property type="entry name" value="G/T AND G/U MISMATCH-SPECIFIC DNA GLYCOSYLASE"/>
    <property type="match status" value="1"/>
</dbReference>
<dbReference type="Proteomes" id="UP000004169">
    <property type="component" value="Unassembled WGS sequence"/>
</dbReference>
<keyword evidence="3" id="KW-0234">DNA repair</keyword>
<dbReference type="CDD" id="cd10028">
    <property type="entry name" value="UDG-F2_TDG_MUG"/>
    <property type="match status" value="1"/>
</dbReference>
<gene>
    <name evidence="5" type="ORF">PHAMO_280200</name>
</gene>
<dbReference type="GO" id="GO:0008263">
    <property type="term" value="F:pyrimidine-specific mismatch base pair DNA N-glycosylase activity"/>
    <property type="evidence" value="ECO:0007669"/>
    <property type="project" value="TreeGrafter"/>
</dbReference>
<organism evidence="5 6">
    <name type="scientific">Magnetospirillum molischianum DSM 120</name>
    <dbReference type="NCBI Taxonomy" id="1150626"/>
    <lineage>
        <taxon>Bacteria</taxon>
        <taxon>Pseudomonadati</taxon>
        <taxon>Pseudomonadota</taxon>
        <taxon>Alphaproteobacteria</taxon>
        <taxon>Rhodospirillales</taxon>
        <taxon>Rhodospirillaceae</taxon>
        <taxon>Magnetospirillum</taxon>
    </lineage>
</organism>
<keyword evidence="6" id="KW-1185">Reference proteome</keyword>
<dbReference type="PANTHER" id="PTHR12159:SF9">
    <property type="entry name" value="G_T MISMATCH-SPECIFIC THYMINE DNA GLYCOSYLASE"/>
    <property type="match status" value="1"/>
</dbReference>
<dbReference type="Gene3D" id="3.40.470.10">
    <property type="entry name" value="Uracil-DNA glycosylase-like domain"/>
    <property type="match status" value="1"/>
</dbReference>
<comment type="caution">
    <text evidence="5">The sequence shown here is derived from an EMBL/GenBank/DDBJ whole genome shotgun (WGS) entry which is preliminary data.</text>
</comment>
<protein>
    <submittedName>
        <fullName evidence="5">Uracil-DNA glycosylase superfamily</fullName>
    </submittedName>
</protein>
<dbReference type="InterPro" id="IPR005122">
    <property type="entry name" value="Uracil-DNA_glycosylase-like"/>
</dbReference>
<dbReference type="GO" id="GO:0004844">
    <property type="term" value="F:uracil DNA N-glycosylase activity"/>
    <property type="evidence" value="ECO:0007669"/>
    <property type="project" value="TreeGrafter"/>
</dbReference>
<accession>H8FTH8</accession>
<evidence type="ECO:0000313" key="6">
    <source>
        <dbReference type="Proteomes" id="UP000004169"/>
    </source>
</evidence>
<evidence type="ECO:0000259" key="4">
    <source>
        <dbReference type="Pfam" id="PF03167"/>
    </source>
</evidence>
<dbReference type="EMBL" id="CAHP01000021">
    <property type="protein sequence ID" value="CCG41666.1"/>
    <property type="molecule type" value="Genomic_DNA"/>
</dbReference>
<dbReference type="STRING" id="1150626.PHAMO_280200"/>
<keyword evidence="2" id="KW-0378">Hydrolase</keyword>
<dbReference type="AlphaFoldDB" id="H8FTH8"/>
<name>H8FTH8_MAGML</name>
<sequence length="171" mass="18677">MIIPDLLEEGLALVLCGTAPSRASKEAGAYYAHPGNIFWKTLHAVGLTPHQLAPEHYPVLVQFGIGLTDLNKIEWGADSDLSRSGFDVPSFAAKMRRFRPGLIAFDSKYAAATYFGKKTISYGPQAETLDGIPLAVVPSTSGRARGYFDIGPWRDLADRVRALRISRSDHC</sequence>
<dbReference type="OrthoDB" id="9799921at2"/>
<evidence type="ECO:0000256" key="1">
    <source>
        <dbReference type="ARBA" id="ARBA00022763"/>
    </source>
</evidence>
<feature type="domain" description="Uracil-DNA glycosylase-like" evidence="4">
    <location>
        <begin position="7"/>
        <end position="151"/>
    </location>
</feature>
<evidence type="ECO:0000256" key="3">
    <source>
        <dbReference type="ARBA" id="ARBA00023204"/>
    </source>
</evidence>
<proteinExistence type="predicted"/>